<evidence type="ECO:0000313" key="2">
    <source>
        <dbReference type="EMBL" id="GAO50432.1"/>
    </source>
</evidence>
<dbReference type="Proteomes" id="UP000033140">
    <property type="component" value="Unassembled WGS sequence"/>
</dbReference>
<dbReference type="AlphaFoldDB" id="A0A0E9NKN6"/>
<feature type="compositionally biased region" description="Basic and acidic residues" evidence="1">
    <location>
        <begin position="1"/>
        <end position="12"/>
    </location>
</feature>
<feature type="region of interest" description="Disordered" evidence="1">
    <location>
        <begin position="1"/>
        <end position="40"/>
    </location>
</feature>
<name>A0A0E9NKN6_SAICN</name>
<protein>
    <submittedName>
        <fullName evidence="2">Uncharacterized protein</fullName>
    </submittedName>
</protein>
<reference evidence="2 3" key="2">
    <citation type="journal article" date="2014" name="J. Gen. Appl. Microbiol.">
        <title>The early diverging ascomycetous budding yeast Saitoella complicata has three histone deacetylases belonging to the Clr6, Hos2, and Rpd3 lineages.</title>
        <authorList>
            <person name="Nishida H."/>
            <person name="Matsumoto T."/>
            <person name="Kondo S."/>
            <person name="Hamamoto M."/>
            <person name="Yoshikawa H."/>
        </authorList>
    </citation>
    <scope>NUCLEOTIDE SEQUENCE [LARGE SCALE GENOMIC DNA]</scope>
    <source>
        <strain evidence="2 3">NRRL Y-17804</strain>
    </source>
</reference>
<evidence type="ECO:0000313" key="3">
    <source>
        <dbReference type="Proteomes" id="UP000033140"/>
    </source>
</evidence>
<gene>
    <name evidence="2" type="ORF">G7K_4558-t1</name>
</gene>
<sequence>MPSFAARRDHVCVPEGPSTAAGGNLAQGKVKQRPPRNPNQYKLLGSGLRGSRNFASFLGPFDALRPC</sequence>
<organism evidence="2 3">
    <name type="scientific">Saitoella complicata (strain BCRC 22490 / CBS 7301 / JCM 7358 / NBRC 10748 / NRRL Y-17804)</name>
    <dbReference type="NCBI Taxonomy" id="698492"/>
    <lineage>
        <taxon>Eukaryota</taxon>
        <taxon>Fungi</taxon>
        <taxon>Dikarya</taxon>
        <taxon>Ascomycota</taxon>
        <taxon>Taphrinomycotina</taxon>
        <taxon>Taphrinomycotina incertae sedis</taxon>
        <taxon>Saitoella</taxon>
    </lineage>
</organism>
<dbReference type="EMBL" id="BACD03000032">
    <property type="protein sequence ID" value="GAO50432.1"/>
    <property type="molecule type" value="Genomic_DNA"/>
</dbReference>
<comment type="caution">
    <text evidence="2">The sequence shown here is derived from an EMBL/GenBank/DDBJ whole genome shotgun (WGS) entry which is preliminary data.</text>
</comment>
<accession>A0A0E9NKN6</accession>
<reference evidence="2 3" key="1">
    <citation type="journal article" date="2011" name="J. Gen. Appl. Microbiol.">
        <title>Draft genome sequencing of the enigmatic yeast Saitoella complicata.</title>
        <authorList>
            <person name="Nishida H."/>
            <person name="Hamamoto M."/>
            <person name="Sugiyama J."/>
        </authorList>
    </citation>
    <scope>NUCLEOTIDE SEQUENCE [LARGE SCALE GENOMIC DNA]</scope>
    <source>
        <strain evidence="2 3">NRRL Y-17804</strain>
    </source>
</reference>
<evidence type="ECO:0000256" key="1">
    <source>
        <dbReference type="SAM" id="MobiDB-lite"/>
    </source>
</evidence>
<keyword evidence="3" id="KW-1185">Reference proteome</keyword>
<reference evidence="2 3" key="3">
    <citation type="journal article" date="2015" name="Genome Announc.">
        <title>Draft Genome Sequence of the Archiascomycetous Yeast Saitoella complicata.</title>
        <authorList>
            <person name="Yamauchi K."/>
            <person name="Kondo S."/>
            <person name="Hamamoto M."/>
            <person name="Takahashi Y."/>
            <person name="Ogura Y."/>
            <person name="Hayashi T."/>
            <person name="Nishida H."/>
        </authorList>
    </citation>
    <scope>NUCLEOTIDE SEQUENCE [LARGE SCALE GENOMIC DNA]</scope>
    <source>
        <strain evidence="2 3">NRRL Y-17804</strain>
    </source>
</reference>
<proteinExistence type="predicted"/>